<accession>A0A059FU06</accession>
<reference evidence="3 4" key="1">
    <citation type="journal article" date="2014" name="Antonie Van Leeuwenhoek">
        <title>Hyphomonas beringensis sp. nov. and Hyphomonas chukchiensis sp. nov., isolated from surface seawater of the Bering Sea and Chukchi Sea.</title>
        <authorList>
            <person name="Li C."/>
            <person name="Lai Q."/>
            <person name="Li G."/>
            <person name="Dong C."/>
            <person name="Wang J."/>
            <person name="Liao Y."/>
            <person name="Shao Z."/>
        </authorList>
    </citation>
    <scope>NUCLEOTIDE SEQUENCE [LARGE SCALE GENOMIC DNA]</scope>
    <source>
        <strain evidence="3 4">MHS-2</strain>
    </source>
</reference>
<dbReference type="AlphaFoldDB" id="A0A059FU06"/>
<keyword evidence="4" id="KW-1185">Reference proteome</keyword>
<feature type="transmembrane region" description="Helical" evidence="1">
    <location>
        <begin position="203"/>
        <end position="223"/>
    </location>
</feature>
<evidence type="ECO:0000259" key="2">
    <source>
        <dbReference type="Pfam" id="PF02517"/>
    </source>
</evidence>
<comment type="caution">
    <text evidence="3">The sequence shown here is derived from an EMBL/GenBank/DDBJ whole genome shotgun (WGS) entry which is preliminary data.</text>
</comment>
<gene>
    <name evidence="3" type="ORF">HJO_02200</name>
</gene>
<feature type="transmembrane region" description="Helical" evidence="1">
    <location>
        <begin position="37"/>
        <end position="57"/>
    </location>
</feature>
<keyword evidence="1" id="KW-1133">Transmembrane helix</keyword>
<evidence type="ECO:0000256" key="1">
    <source>
        <dbReference type="SAM" id="Phobius"/>
    </source>
</evidence>
<feature type="transmembrane region" description="Helical" evidence="1">
    <location>
        <begin position="12"/>
        <end position="30"/>
    </location>
</feature>
<evidence type="ECO:0000313" key="4">
    <source>
        <dbReference type="Proteomes" id="UP000025171"/>
    </source>
</evidence>
<dbReference type="GO" id="GO:0080120">
    <property type="term" value="P:CAAX-box protein maturation"/>
    <property type="evidence" value="ECO:0007669"/>
    <property type="project" value="UniProtKB-ARBA"/>
</dbReference>
<organism evidence="3 4">
    <name type="scientific">Hyphomonas johnsonii MHS-2</name>
    <dbReference type="NCBI Taxonomy" id="1280950"/>
    <lineage>
        <taxon>Bacteria</taxon>
        <taxon>Pseudomonadati</taxon>
        <taxon>Pseudomonadota</taxon>
        <taxon>Alphaproteobacteria</taxon>
        <taxon>Hyphomonadales</taxon>
        <taxon>Hyphomonadaceae</taxon>
        <taxon>Hyphomonas</taxon>
    </lineage>
</organism>
<dbReference type="Proteomes" id="UP000025171">
    <property type="component" value="Unassembled WGS sequence"/>
</dbReference>
<dbReference type="STRING" id="1280950.HJO_02200"/>
<proteinExistence type="predicted"/>
<sequence>MSPDLATNLVNLAIWNGVFLLLGVTGALVAKQHFRPRWLLAALVLFNLNIVIVLNIFGQNSLIYHLVGDPDVTYNWAGKGLAILVTCAVLASGRLPLAEAGVTLRQARKAWIGWTVIAVLCLIEIGLALNIPDEPQTVETFAFQLTIPSLDEELLYRGVMLYCLVRAFGEGPRALWANFGIAALISTLMFTMVHSLFWTGDSIGFSMEAFLFTSFCGFVLAWLRLNTGSVVAPIFMHSAINTLWRVF</sequence>
<keyword evidence="1" id="KW-0812">Transmembrane</keyword>
<feature type="transmembrane region" description="Helical" evidence="1">
    <location>
        <begin position="77"/>
        <end position="98"/>
    </location>
</feature>
<dbReference type="eggNOG" id="COG1266">
    <property type="taxonomic scope" value="Bacteria"/>
</dbReference>
<feature type="transmembrane region" description="Helical" evidence="1">
    <location>
        <begin position="110"/>
        <end position="131"/>
    </location>
</feature>
<dbReference type="OrthoDB" id="877230at2"/>
<evidence type="ECO:0000313" key="3">
    <source>
        <dbReference type="EMBL" id="KCZ94149.1"/>
    </source>
</evidence>
<dbReference type="InterPro" id="IPR003675">
    <property type="entry name" value="Rce1/LyrA-like_dom"/>
</dbReference>
<name>A0A059FU06_9PROT</name>
<dbReference type="Pfam" id="PF02517">
    <property type="entry name" value="Rce1-like"/>
    <property type="match status" value="1"/>
</dbReference>
<dbReference type="GO" id="GO:0004175">
    <property type="term" value="F:endopeptidase activity"/>
    <property type="evidence" value="ECO:0007669"/>
    <property type="project" value="UniProtKB-ARBA"/>
</dbReference>
<dbReference type="RefSeq" id="WP_051618008.1">
    <property type="nucleotide sequence ID" value="NZ_ARYK01000001.1"/>
</dbReference>
<keyword evidence="1" id="KW-0472">Membrane</keyword>
<protein>
    <submittedName>
        <fullName evidence="3">Abortive infection protein</fullName>
    </submittedName>
</protein>
<feature type="transmembrane region" description="Helical" evidence="1">
    <location>
        <begin position="176"/>
        <end position="197"/>
    </location>
</feature>
<feature type="domain" description="CAAX prenyl protease 2/Lysostaphin resistance protein A-like" evidence="2">
    <location>
        <begin position="141"/>
        <end position="242"/>
    </location>
</feature>
<dbReference type="PATRIC" id="fig|1280950.3.peg.450"/>
<dbReference type="EMBL" id="ARYK01000001">
    <property type="protein sequence ID" value="KCZ94149.1"/>
    <property type="molecule type" value="Genomic_DNA"/>
</dbReference>